<proteinExistence type="predicted"/>
<dbReference type="PANTHER" id="PTHR47489:SF2">
    <property type="entry name" value="GCN5-RELATED N-ACETYLTRANSFERASE 5, CHLOROPLASTIC"/>
    <property type="match status" value="1"/>
</dbReference>
<feature type="region of interest" description="Disordered" evidence="1">
    <location>
        <begin position="105"/>
        <end position="170"/>
    </location>
</feature>
<dbReference type="CDD" id="cd04301">
    <property type="entry name" value="NAT_SF"/>
    <property type="match status" value="1"/>
</dbReference>
<dbReference type="PANTHER" id="PTHR47489">
    <property type="entry name" value="ACYL-COA N-ACYLTRANSFERASES (NAT) SUPERFAMILY PROTEIN"/>
    <property type="match status" value="1"/>
</dbReference>
<dbReference type="AlphaFoldDB" id="W1NVB3"/>
<dbReference type="STRING" id="13333.W1NVB3"/>
<protein>
    <recommendedName>
        <fullName evidence="2">N-acetyltransferase domain-containing protein</fullName>
    </recommendedName>
</protein>
<dbReference type="HOGENOM" id="CLU_772422_0_0_1"/>
<keyword evidence="4" id="KW-1185">Reference proteome</keyword>
<feature type="compositionally biased region" description="Polar residues" evidence="1">
    <location>
        <begin position="105"/>
        <end position="116"/>
    </location>
</feature>
<dbReference type="Gramene" id="ERM99557">
    <property type="protein sequence ID" value="ERM99557"/>
    <property type="gene ID" value="AMTR_s00088p00106710"/>
</dbReference>
<dbReference type="GO" id="GO:0009507">
    <property type="term" value="C:chloroplast"/>
    <property type="evidence" value="ECO:0000318"/>
    <property type="project" value="GO_Central"/>
</dbReference>
<evidence type="ECO:0000256" key="1">
    <source>
        <dbReference type="SAM" id="MobiDB-lite"/>
    </source>
</evidence>
<name>W1NVB3_AMBTC</name>
<dbReference type="Gene3D" id="3.40.630.30">
    <property type="match status" value="1"/>
</dbReference>
<accession>W1NVB3</accession>
<dbReference type="EMBL" id="KI394998">
    <property type="protein sequence ID" value="ERM99557.1"/>
    <property type="molecule type" value="Genomic_DNA"/>
</dbReference>
<evidence type="ECO:0000259" key="2">
    <source>
        <dbReference type="PROSITE" id="PS51186"/>
    </source>
</evidence>
<dbReference type="Proteomes" id="UP000017836">
    <property type="component" value="Unassembled WGS sequence"/>
</dbReference>
<reference evidence="4" key="1">
    <citation type="journal article" date="2013" name="Science">
        <title>The Amborella genome and the evolution of flowering plants.</title>
        <authorList>
            <consortium name="Amborella Genome Project"/>
        </authorList>
    </citation>
    <scope>NUCLEOTIDE SEQUENCE [LARGE SCALE GENOMIC DNA]</scope>
</reference>
<dbReference type="InterPro" id="IPR000182">
    <property type="entry name" value="GNAT_dom"/>
</dbReference>
<dbReference type="PROSITE" id="PS51186">
    <property type="entry name" value="GNAT"/>
    <property type="match status" value="1"/>
</dbReference>
<dbReference type="eggNOG" id="ENOG502QTIQ">
    <property type="taxonomic scope" value="Eukaryota"/>
</dbReference>
<gene>
    <name evidence="3" type="ORF">AMTR_s00088p00106710</name>
</gene>
<feature type="domain" description="N-acetyltransferase" evidence="2">
    <location>
        <begin position="170"/>
        <end position="348"/>
    </location>
</feature>
<dbReference type="GO" id="GO:0008080">
    <property type="term" value="F:N-acetyltransferase activity"/>
    <property type="evidence" value="ECO:0000318"/>
    <property type="project" value="GO_Central"/>
</dbReference>
<sequence length="359" mass="39734">MAASCCRPFESVYLHFCPSHSPKCSSPSLIHLSLLSPPKIAHFLLHSHNPSSHSFPATSEFSQSLTTLSCSSCSDFDSSESSFSDFDSCESSSSFSDPNPLCSPSIQASLNNPTPESSDFSDSSCYSDPNPQCSSAIQTSLNNPTPESSDFPYSSSSSDLNSQYSPSNPTSVRVMDAREMEMTVELLADSFAETMWSPFRYVPLLRVLVRQHLMERRAVLPHAATLVGFYSEEGGELELAGTVEISFNARGANAIPPTPNPPMNSPYLCNMSVKKQVRRRGIGWHLLKASEELVPQIGLNEIYLHCRMIDTPALNMYKKANYNVVETDNILTLLSLQRRKYLMYKKLSPPKNLGIFRSL</sequence>
<organism evidence="3 4">
    <name type="scientific">Amborella trichopoda</name>
    <dbReference type="NCBI Taxonomy" id="13333"/>
    <lineage>
        <taxon>Eukaryota</taxon>
        <taxon>Viridiplantae</taxon>
        <taxon>Streptophyta</taxon>
        <taxon>Embryophyta</taxon>
        <taxon>Tracheophyta</taxon>
        <taxon>Spermatophyta</taxon>
        <taxon>Magnoliopsida</taxon>
        <taxon>Amborellales</taxon>
        <taxon>Amborellaceae</taxon>
        <taxon>Amborella</taxon>
    </lineage>
</organism>
<feature type="compositionally biased region" description="Polar residues" evidence="1">
    <location>
        <begin position="129"/>
        <end position="147"/>
    </location>
</feature>
<feature type="compositionally biased region" description="Low complexity" evidence="1">
    <location>
        <begin position="117"/>
        <end position="128"/>
    </location>
</feature>
<dbReference type="Pfam" id="PF00583">
    <property type="entry name" value="Acetyltransf_1"/>
    <property type="match status" value="1"/>
</dbReference>
<feature type="compositionally biased region" description="Low complexity" evidence="1">
    <location>
        <begin position="148"/>
        <end position="168"/>
    </location>
</feature>
<dbReference type="SUPFAM" id="SSF55729">
    <property type="entry name" value="Acyl-CoA N-acyltransferases (Nat)"/>
    <property type="match status" value="1"/>
</dbReference>
<evidence type="ECO:0000313" key="3">
    <source>
        <dbReference type="EMBL" id="ERM99557.1"/>
    </source>
</evidence>
<evidence type="ECO:0000313" key="4">
    <source>
        <dbReference type="Proteomes" id="UP000017836"/>
    </source>
</evidence>
<dbReference type="InterPro" id="IPR016181">
    <property type="entry name" value="Acyl_CoA_acyltransferase"/>
</dbReference>